<evidence type="ECO:0000256" key="4">
    <source>
        <dbReference type="ARBA" id="ARBA00022679"/>
    </source>
</evidence>
<evidence type="ECO:0000256" key="5">
    <source>
        <dbReference type="ARBA" id="ARBA00022692"/>
    </source>
</evidence>
<dbReference type="NCBIfam" id="TIGR00546">
    <property type="entry name" value="lnt"/>
    <property type="match status" value="1"/>
</dbReference>
<organism evidence="11 12">
    <name type="scientific">Thalassotalea litorea</name>
    <dbReference type="NCBI Taxonomy" id="2020715"/>
    <lineage>
        <taxon>Bacteria</taxon>
        <taxon>Pseudomonadati</taxon>
        <taxon>Pseudomonadota</taxon>
        <taxon>Gammaproteobacteria</taxon>
        <taxon>Alteromonadales</taxon>
        <taxon>Colwelliaceae</taxon>
        <taxon>Thalassotalea</taxon>
    </lineage>
</organism>
<comment type="caution">
    <text evidence="11">The sequence shown here is derived from an EMBL/GenBank/DDBJ whole genome shotgun (WGS) entry which is preliminary data.</text>
</comment>
<protein>
    <recommendedName>
        <fullName evidence="9">Apolipoprotein N-acyltransferase</fullName>
        <shortName evidence="9">ALP N-acyltransferase</shortName>
        <ecNumber evidence="9">2.3.1.269</ecNumber>
    </recommendedName>
</protein>
<feature type="transmembrane region" description="Helical" evidence="9">
    <location>
        <begin position="6"/>
        <end position="33"/>
    </location>
</feature>
<dbReference type="EC" id="2.3.1.269" evidence="9"/>
<dbReference type="PROSITE" id="PS50263">
    <property type="entry name" value="CN_HYDROLASE"/>
    <property type="match status" value="1"/>
</dbReference>
<proteinExistence type="inferred from homology"/>
<reference evidence="11 12" key="1">
    <citation type="submission" date="2019-05" db="EMBL/GenBank/DDBJ databases">
        <title>Genome sequences of Thalassotalea litorea 1K03283.</title>
        <authorList>
            <person name="Zhang D."/>
        </authorList>
    </citation>
    <scope>NUCLEOTIDE SEQUENCE [LARGE SCALE GENOMIC DNA]</scope>
    <source>
        <strain evidence="11 12">MCCC 1K03283</strain>
    </source>
</reference>
<keyword evidence="5 9" id="KW-0812">Transmembrane</keyword>
<dbReference type="GO" id="GO:0005886">
    <property type="term" value="C:plasma membrane"/>
    <property type="evidence" value="ECO:0007669"/>
    <property type="project" value="UniProtKB-SubCell"/>
</dbReference>
<dbReference type="Proteomes" id="UP000307790">
    <property type="component" value="Unassembled WGS sequence"/>
</dbReference>
<feature type="transmembrane region" description="Helical" evidence="9">
    <location>
        <begin position="112"/>
        <end position="130"/>
    </location>
</feature>
<comment type="pathway">
    <text evidence="9">Protein modification; lipoprotein biosynthesis (N-acyl transfer).</text>
</comment>
<keyword evidence="11" id="KW-0449">Lipoprotein</keyword>
<gene>
    <name evidence="9 11" type="primary">lnt</name>
    <name evidence="11" type="ORF">FE810_09425</name>
</gene>
<evidence type="ECO:0000313" key="11">
    <source>
        <dbReference type="EMBL" id="TLU65222.1"/>
    </source>
</evidence>
<dbReference type="PANTHER" id="PTHR38686:SF1">
    <property type="entry name" value="APOLIPOPROTEIN N-ACYLTRANSFERASE"/>
    <property type="match status" value="1"/>
</dbReference>
<keyword evidence="7 9" id="KW-0472">Membrane</keyword>
<keyword evidence="6 9" id="KW-1133">Transmembrane helix</keyword>
<evidence type="ECO:0000256" key="8">
    <source>
        <dbReference type="ARBA" id="ARBA00023315"/>
    </source>
</evidence>
<keyword evidence="12" id="KW-1185">Reference proteome</keyword>
<dbReference type="UniPathway" id="UPA00666"/>
<dbReference type="AlphaFoldDB" id="A0A5R9IIV4"/>
<feature type="transmembrane region" description="Helical" evidence="9">
    <location>
        <begin position="183"/>
        <end position="205"/>
    </location>
</feature>
<comment type="similarity">
    <text evidence="2 9">Belongs to the CN hydrolase family. Apolipoprotein N-acyltransferase subfamily.</text>
</comment>
<feature type="transmembrane region" description="Helical" evidence="9">
    <location>
        <begin position="150"/>
        <end position="176"/>
    </location>
</feature>
<keyword evidence="8 9" id="KW-0012">Acyltransferase</keyword>
<evidence type="ECO:0000256" key="6">
    <source>
        <dbReference type="ARBA" id="ARBA00022989"/>
    </source>
</evidence>
<evidence type="ECO:0000256" key="1">
    <source>
        <dbReference type="ARBA" id="ARBA00004651"/>
    </source>
</evidence>
<dbReference type="InterPro" id="IPR004563">
    <property type="entry name" value="Apolipo_AcylTrfase"/>
</dbReference>
<dbReference type="CDD" id="cd07571">
    <property type="entry name" value="ALP_N-acyl_transferase"/>
    <property type="match status" value="1"/>
</dbReference>
<evidence type="ECO:0000313" key="12">
    <source>
        <dbReference type="Proteomes" id="UP000307790"/>
    </source>
</evidence>
<comment type="subcellular location">
    <subcellularLocation>
        <location evidence="1 9">Cell membrane</location>
        <topology evidence="1 9">Multi-pass membrane protein</topology>
    </subcellularLocation>
</comment>
<evidence type="ECO:0000256" key="3">
    <source>
        <dbReference type="ARBA" id="ARBA00022475"/>
    </source>
</evidence>
<dbReference type="InterPro" id="IPR045378">
    <property type="entry name" value="LNT_N"/>
</dbReference>
<feature type="transmembrane region" description="Helical" evidence="9">
    <location>
        <begin position="489"/>
        <end position="511"/>
    </location>
</feature>
<comment type="function">
    <text evidence="9">Catalyzes the phospholipid dependent N-acylation of the N-terminal cysteine of apolipoprotein, the last step in lipoprotein maturation.</text>
</comment>
<evidence type="ECO:0000256" key="7">
    <source>
        <dbReference type="ARBA" id="ARBA00023136"/>
    </source>
</evidence>
<sequence length="517" mass="58477">MSLFISFIAGLLTVLAYAPYSIWPVAWLCLLVFIQQLNNATTKQAWWRGFSFGLGWFSAGISWVHVSIEQFGGMPLIASLTLMLLLCAYLSLFPALAAWLTQRIKPLRIFANYHLLLLPLFWFASEFLRARLLTGFPWLSLGYSQIDSPFVALVPIVGETLLSLFVVLACVAIYYVLINQRRLINATILGALALLTIISQFPVWVEQTQQPISVAMVQGNIEQSLRWDKDREDIIIKQYIEDTQSLYQDHDLIIWPEAAIPRLEPLAQPYLQRVDSKASDTNTALITGIINYEVNSRSFFNTLIVLGQAQSSLVHDDPISTDANQSNYYASNRNRYNKHHLLPIGEFVPFESIMRKIAPLFDLPMSSFSRGDYVQTNLVANGIRIAPLICFEVAFSQQTAANVSNTTDLLLTVSNDAWFGDSHGPHQHLDIARMRAIEFGRPMLRSTNNGITAVIDHHGDIVESIPQFEQATLSTKVHLTTGETPFSQWGYLIERILVSLIFVFLIITFIYTKLRRK</sequence>
<evidence type="ECO:0000256" key="9">
    <source>
        <dbReference type="HAMAP-Rule" id="MF_01148"/>
    </source>
</evidence>
<evidence type="ECO:0000256" key="2">
    <source>
        <dbReference type="ARBA" id="ARBA00010065"/>
    </source>
</evidence>
<dbReference type="Pfam" id="PF20154">
    <property type="entry name" value="LNT_N"/>
    <property type="match status" value="1"/>
</dbReference>
<evidence type="ECO:0000259" key="10">
    <source>
        <dbReference type="PROSITE" id="PS50263"/>
    </source>
</evidence>
<dbReference type="InterPro" id="IPR036526">
    <property type="entry name" value="C-N_Hydrolase_sf"/>
</dbReference>
<feature type="domain" description="CN hydrolase" evidence="10">
    <location>
        <begin position="217"/>
        <end position="479"/>
    </location>
</feature>
<name>A0A5R9IIV4_9GAMM</name>
<accession>A0A5R9IIV4</accession>
<dbReference type="InterPro" id="IPR003010">
    <property type="entry name" value="C-N_Hydrolase"/>
</dbReference>
<keyword evidence="4 9" id="KW-0808">Transferase</keyword>
<keyword evidence="3 9" id="KW-1003">Cell membrane</keyword>
<dbReference type="EMBL" id="VCBC01000008">
    <property type="protein sequence ID" value="TLU65222.1"/>
    <property type="molecule type" value="Genomic_DNA"/>
</dbReference>
<dbReference type="PANTHER" id="PTHR38686">
    <property type="entry name" value="APOLIPOPROTEIN N-ACYLTRANSFERASE"/>
    <property type="match status" value="1"/>
</dbReference>
<feature type="transmembrane region" description="Helical" evidence="9">
    <location>
        <begin position="45"/>
        <end position="64"/>
    </location>
</feature>
<comment type="catalytic activity">
    <reaction evidence="9">
        <text>N-terminal S-1,2-diacyl-sn-glyceryl-L-cysteinyl-[lipoprotein] + a glycerophospholipid = N-acyl-S-1,2-diacyl-sn-glyceryl-L-cysteinyl-[lipoprotein] + a 2-acyl-sn-glycero-3-phospholipid + H(+)</text>
        <dbReference type="Rhea" id="RHEA:48228"/>
        <dbReference type="Rhea" id="RHEA-COMP:14681"/>
        <dbReference type="Rhea" id="RHEA-COMP:14684"/>
        <dbReference type="ChEBI" id="CHEBI:15378"/>
        <dbReference type="ChEBI" id="CHEBI:136912"/>
        <dbReference type="ChEBI" id="CHEBI:140656"/>
        <dbReference type="ChEBI" id="CHEBI:140657"/>
        <dbReference type="ChEBI" id="CHEBI:140660"/>
        <dbReference type="EC" id="2.3.1.269"/>
    </reaction>
</comment>
<feature type="transmembrane region" description="Helical" evidence="9">
    <location>
        <begin position="76"/>
        <end position="100"/>
    </location>
</feature>
<dbReference type="HAMAP" id="MF_01148">
    <property type="entry name" value="Lnt"/>
    <property type="match status" value="1"/>
</dbReference>
<dbReference type="SUPFAM" id="SSF56317">
    <property type="entry name" value="Carbon-nitrogen hydrolase"/>
    <property type="match status" value="1"/>
</dbReference>
<dbReference type="Gene3D" id="3.60.110.10">
    <property type="entry name" value="Carbon-nitrogen hydrolase"/>
    <property type="match status" value="1"/>
</dbReference>
<dbReference type="GO" id="GO:0016410">
    <property type="term" value="F:N-acyltransferase activity"/>
    <property type="evidence" value="ECO:0007669"/>
    <property type="project" value="UniProtKB-UniRule"/>
</dbReference>
<dbReference type="GO" id="GO:0042158">
    <property type="term" value="P:lipoprotein biosynthetic process"/>
    <property type="evidence" value="ECO:0007669"/>
    <property type="project" value="UniProtKB-UniRule"/>
</dbReference>
<dbReference type="OrthoDB" id="9804277at2"/>
<dbReference type="Pfam" id="PF00795">
    <property type="entry name" value="CN_hydrolase"/>
    <property type="match status" value="1"/>
</dbReference>